<organism evidence="1 2">
    <name type="scientific">Scortum barcoo</name>
    <name type="common">barcoo grunter</name>
    <dbReference type="NCBI Taxonomy" id="214431"/>
    <lineage>
        <taxon>Eukaryota</taxon>
        <taxon>Metazoa</taxon>
        <taxon>Chordata</taxon>
        <taxon>Craniata</taxon>
        <taxon>Vertebrata</taxon>
        <taxon>Euteleostomi</taxon>
        <taxon>Actinopterygii</taxon>
        <taxon>Neopterygii</taxon>
        <taxon>Teleostei</taxon>
        <taxon>Neoteleostei</taxon>
        <taxon>Acanthomorphata</taxon>
        <taxon>Eupercaria</taxon>
        <taxon>Centrarchiformes</taxon>
        <taxon>Terapontoidei</taxon>
        <taxon>Terapontidae</taxon>
        <taxon>Scortum</taxon>
    </lineage>
</organism>
<reference evidence="1" key="1">
    <citation type="submission" date="2022-04" db="EMBL/GenBank/DDBJ databases">
        <title>Jade perch genome.</title>
        <authorList>
            <person name="Chao B."/>
        </authorList>
    </citation>
    <scope>NUCLEOTIDE SEQUENCE</scope>
    <source>
        <strain evidence="1">CB-2022</strain>
    </source>
</reference>
<accession>A0ACB8WGY6</accession>
<evidence type="ECO:0000313" key="1">
    <source>
        <dbReference type="EMBL" id="KAI3367054.1"/>
    </source>
</evidence>
<protein>
    <submittedName>
        <fullName evidence="1">Uncharacterized protein</fullName>
    </submittedName>
</protein>
<feature type="non-terminal residue" evidence="1">
    <location>
        <position position="1"/>
    </location>
</feature>
<keyword evidence="2" id="KW-1185">Reference proteome</keyword>
<proteinExistence type="predicted"/>
<gene>
    <name evidence="1" type="ORF">L3Q82_009687</name>
</gene>
<evidence type="ECO:0000313" key="2">
    <source>
        <dbReference type="Proteomes" id="UP000831701"/>
    </source>
</evidence>
<dbReference type="Proteomes" id="UP000831701">
    <property type="component" value="Chromosome 10"/>
</dbReference>
<dbReference type="EMBL" id="CM041540">
    <property type="protein sequence ID" value="KAI3367054.1"/>
    <property type="molecule type" value="Genomic_DNA"/>
</dbReference>
<sequence>PSPCLPWGKQTTIWSCSNLTTHTKSEETTNNHTLNSGSGLPKAEQALKDCFETTDWEALQGSHNENMEEIIDCTTDYINFCMDTVVPVRSVRCFANNKPWVTSDIKGLLNQKKKAIKDGDTQELKQIQKELRVQLREAKEQYRRKIEQEDAEQQHEGGVGGDEDHHWLQLQERPGPHFTEPVIIKGDCVEVVHTYKYLGVQLDDKLDWTANTDALCSKGQSRLYFLQKAGVLQHLQKAATDLLPVCGSESASYPVRSSVLGGSLKKKDAARLDKLVRKAGSVIGTELDSLTSVAERRTLNRLLSIIDNPSHPLHSAISRQRSSFSDRLRESVHLPRLEEQHQPLVLQLHQVSSSMKRINIRKAEGPDKLATVPVRLKTSIIVPVPKKSAVTCPNDYRPVALTPVIMKCFQRIVLKHIKDIFPTGLDQYQFAYRENRSTEDAVSIALHTALTHLQLPNTYVRMLFVDFSSAFNTVIPDKAGTEAPQPETSTPTGLWCDFSAIHSTNTIVKKFADDTTVQHQGGHSALQEVQEDRARSSPHPREAVERVNNIKFLGIHITADLTWSMNTAHLVKKAQQRLFFLRKLKRAGLSPQLLTNFYRATIREHPLPQCSSVVWQLHCTRSKGLSPGGENSTGDCGKSSSRPGLNIRWPDAEEGPTYCHRPYPPRKWTVCTTSIWKKCAPEAVLPSAQEAVMSKASETVQSSTTEVPPVPSGSSPLAARPTPELSSSVGSVTKGPFVCNLLYCSWLHRLKEKGKDWFSFILLTVLSFLTMSNKESGPVPPEKPSKSQRTTRNRQDVEMQDGGSDAGVCSSQLVQEVTESIGKLLEEKLTKFADALEVITTRVEDNSKRLDEAEGRVSTMEDLLATTENKLREVEKKLQTLTEKADDMENRLRRDNIRVIGLKEGAEGEQPVAFFERWLPKILNLDAKRGIIKIDRAHRGLGPAGSNRPRPVIIKLHNSGEKQWIMAALRERRQLTHEGQKLYIQQDFSVAVKEKRRSFNKVCERLIGRNIRFFMRFPAVLTFTYNGEKHAFQSPRAAQAFIDGLPPMYGSNSITKFADDITVIGFISDNDESHYRAKVEHLAAWCADNNLLLDTSKTKELIVDFRKVKRETHDPIHINGMAVERISSFKFLGTHISENLSWTSNTSSLIKKAHQRLFFLRTLKKNQPSVHCHPRQLLPYKRHLSTTSNSQTPNSTMAKTKELSKDTRNKIVDLHQAGKTESAIGKQLGVKKSTVGAIIRKWKTYKTTDNLPRSGAPRKISPRGVKMIMRTVSKNPRTTRGDLVNDLQRAGTKVTKATISNTLRRQGLKSCSARRVPLLKPVHVQAHLNVLLITAIMSFSSGLSSPTGCTSIQEQRNRWERERNQTARELVVTEQHYCQQLELVTTVCTYFVEILKAKGTLTKDIRESIFSSIKAIHSVNQKGQSRLYFLRRLASFNICKKLLQIFYQSVVASALLYAVVCWGGSNLKKKEAARLDKLNSSVFSSGNVYYSESNSVEAKCSLGSLLVHLENGYFIQGLEQFCPHLYLYNAYADNIYNASKVLESQLRKNKAFKRFKRLQEARPEFNNHKLEDFLQLPIQRIDHCSLSPSSLGWMDVECTGEIKEHDPHSASSLLQVSEGGVKEVDDGIIHPDVRLVGELQRVHEGAHQRAQMGEDQSLQRLHQMRRQSYRPVAVELLGVRCLWHWDDAGRLPELWHSPQLQAQVRAGNRLLLALRRCRSKRRPASPSPPLQLAGDIESLLRYRHFLLDLIANTSQNNPEFQKISRAMTAICEVSQHIQNNTLRHENHLQLCRVQKLLKGRKTKVLVEGNEWRTEEPLKEEVTGRWYIREGWLKMVPPKGAETKPKMFFLFSDMLLQAKRCSPLYTTNGDKFAGQHAYPLQDCTVEKVFGHTKSQGGLLSSMYNGYLPLLYVLLLPLVRSCVECDGMMVDKGVLKPVGPTLGKEQSFTEQAPLVADDDGVQRVAGIVHNIQQTRVLDSAYRHQRVQLHADHRAGPPDQFIQSGCVLLGYAAPPAYHSVKEDTGNHRLKSEVYRSEEKRGQHCALGAPVLLTTMSDVMSFSPTYCGLPSEVVGDPVHQLGVHSHPAQFSPEAEWAGWYVEGTGEVQEKNPHCAASLIQMGVGSMEQVEDGILHTNTWLVGELQAILGVLHLGSEEAEEEPLHPVLGFLHTVFHLLLCCFHGLPVSAPEGSLLLVEDSLDFPCYPRLVIRVAADSLDRGDHVCAEVQLTFTKVKLLLMSSNQEDLNDWYQSLSLAVRSDHNLVHLKSCYSPEVQRQPVITRTIRRWSQEAEQTLQGCFEVTDWDVLFDAQGEDIPKLSDCIMDYVNFCTDNIIPTKTVRCFPNNKPWVTKNIKDVLNRKKAAFRRGDKEELKRVQVIWRKLESRLQQNNMREVWSGWLKTITGHGKKGRYTAPPYKVPRPEGSHKKSLRWAGGPSLFFSRKPSSDIALVNIQGLDIERVRTYKYLGVHLNNKLDWTDNTDSLYKKGSESSLHAEEAGIFRCVQATAEDFL</sequence>
<comment type="caution">
    <text evidence="1">The sequence shown here is derived from an EMBL/GenBank/DDBJ whole genome shotgun (WGS) entry which is preliminary data.</text>
</comment>
<name>A0ACB8WGY6_9TELE</name>